<proteinExistence type="predicted"/>
<evidence type="ECO:0000256" key="1">
    <source>
        <dbReference type="SAM" id="MobiDB-lite"/>
    </source>
</evidence>
<sequence length="118" mass="13678">MSKDDKCTLTNQRESKTGLKSVSKDELTKQPERLTKRILQESSRNRKSSKSWSRKDFATTKRLIYVYGAAPIMSVTEHRSVQSVSFYQRVDTDERMKMVQTLTSNLIQDNVSSQKKKL</sequence>
<organism evidence="2 3">
    <name type="scientific">Mya arenaria</name>
    <name type="common">Soft-shell clam</name>
    <dbReference type="NCBI Taxonomy" id="6604"/>
    <lineage>
        <taxon>Eukaryota</taxon>
        <taxon>Metazoa</taxon>
        <taxon>Spiralia</taxon>
        <taxon>Lophotrochozoa</taxon>
        <taxon>Mollusca</taxon>
        <taxon>Bivalvia</taxon>
        <taxon>Autobranchia</taxon>
        <taxon>Heteroconchia</taxon>
        <taxon>Euheterodonta</taxon>
        <taxon>Imparidentia</taxon>
        <taxon>Neoheterodontei</taxon>
        <taxon>Myida</taxon>
        <taxon>Myoidea</taxon>
        <taxon>Myidae</taxon>
        <taxon>Mya</taxon>
    </lineage>
</organism>
<keyword evidence="3" id="KW-1185">Reference proteome</keyword>
<gene>
    <name evidence="2" type="ORF">MAR_029740</name>
</gene>
<protein>
    <submittedName>
        <fullName evidence="2">Uncharacterized protein</fullName>
    </submittedName>
</protein>
<evidence type="ECO:0000313" key="3">
    <source>
        <dbReference type="Proteomes" id="UP001164746"/>
    </source>
</evidence>
<dbReference type="EMBL" id="CP111013">
    <property type="protein sequence ID" value="WAQ97050.1"/>
    <property type="molecule type" value="Genomic_DNA"/>
</dbReference>
<feature type="region of interest" description="Disordered" evidence="1">
    <location>
        <begin position="1"/>
        <end position="53"/>
    </location>
</feature>
<accession>A0ABY7DK35</accession>
<dbReference type="Proteomes" id="UP001164746">
    <property type="component" value="Chromosome 2"/>
</dbReference>
<feature type="compositionally biased region" description="Basic and acidic residues" evidence="1">
    <location>
        <begin position="1"/>
        <end position="39"/>
    </location>
</feature>
<name>A0ABY7DK35_MYAAR</name>
<evidence type="ECO:0000313" key="2">
    <source>
        <dbReference type="EMBL" id="WAQ97050.1"/>
    </source>
</evidence>
<reference evidence="2" key="1">
    <citation type="submission" date="2022-11" db="EMBL/GenBank/DDBJ databases">
        <title>Centuries of genome instability and evolution in soft-shell clam transmissible cancer (bioRxiv).</title>
        <authorList>
            <person name="Hart S.F.M."/>
            <person name="Yonemitsu M.A."/>
            <person name="Giersch R.M."/>
            <person name="Beal B.F."/>
            <person name="Arriagada G."/>
            <person name="Davis B.W."/>
            <person name="Ostrander E.A."/>
            <person name="Goff S.P."/>
            <person name="Metzger M.J."/>
        </authorList>
    </citation>
    <scope>NUCLEOTIDE SEQUENCE</scope>
    <source>
        <strain evidence="2">MELC-2E11</strain>
        <tissue evidence="2">Siphon/mantle</tissue>
    </source>
</reference>